<name>A0A1H9XBB7_9MICO</name>
<proteinExistence type="predicted"/>
<keyword evidence="2" id="KW-1185">Reference proteome</keyword>
<dbReference type="EMBL" id="FOHB01000007">
    <property type="protein sequence ID" value="SES43488.1"/>
    <property type="molecule type" value="Genomic_DNA"/>
</dbReference>
<gene>
    <name evidence="1" type="ORF">SAMN05216199_3624</name>
</gene>
<organism evidence="1 2">
    <name type="scientific">Pedococcus cremeus</name>
    <dbReference type="NCBI Taxonomy" id="587636"/>
    <lineage>
        <taxon>Bacteria</taxon>
        <taxon>Bacillati</taxon>
        <taxon>Actinomycetota</taxon>
        <taxon>Actinomycetes</taxon>
        <taxon>Micrococcales</taxon>
        <taxon>Intrasporangiaceae</taxon>
        <taxon>Pedococcus</taxon>
    </lineage>
</organism>
<dbReference type="OrthoDB" id="3790880at2"/>
<dbReference type="Proteomes" id="UP000199019">
    <property type="component" value="Unassembled WGS sequence"/>
</dbReference>
<dbReference type="AlphaFoldDB" id="A0A1H9XBB7"/>
<reference evidence="2" key="1">
    <citation type="submission" date="2016-10" db="EMBL/GenBank/DDBJ databases">
        <authorList>
            <person name="Varghese N."/>
            <person name="Submissions S."/>
        </authorList>
    </citation>
    <scope>NUCLEOTIDE SEQUENCE [LARGE SCALE GENOMIC DNA]</scope>
    <source>
        <strain evidence="2">CGMCC 1.6963</strain>
    </source>
</reference>
<accession>A0A1H9XBB7</accession>
<evidence type="ECO:0000313" key="2">
    <source>
        <dbReference type="Proteomes" id="UP000199019"/>
    </source>
</evidence>
<sequence length="371" mass="40694">MGFDVDAARVRSRTSQLRRAGSPVVPLIVSLHGVDREATARAVSDVLSTVSLVEGVSWQVYPTVAGACVWFVNTSQWKLLVEPLVTGLEVRGFSGSVTSPDRLRLDDFIRAQPPRPTLFSGFRLEVPVTDLPVNEYGVAAFRWGVAREWTDELLAAAARWVPLDDGATEVTGAGPTLPAEPEDAADLLGLCLPYADQTLVLHSVSLGSARYRAVCVQHWGQVAQVRVEPGMSDVELAASFIPTISATAPGLEIAVIDFAGPLFPSWNSLSNGGRWVLNRRLWASRVDDVHGIQLLTSEHLERATDLSGWKVTRVTDDRWLVCAPDLRDWYEMPDQTAWAQGQFPSPDLVAQARRDFGAMIASEEELQRNVR</sequence>
<protein>
    <submittedName>
        <fullName evidence="1">Uncharacterized protein</fullName>
    </submittedName>
</protein>
<dbReference type="RefSeq" id="WP_091761307.1">
    <property type="nucleotide sequence ID" value="NZ_FOHB01000007.1"/>
</dbReference>
<dbReference type="STRING" id="587636.SAMN05216199_3624"/>
<evidence type="ECO:0000313" key="1">
    <source>
        <dbReference type="EMBL" id="SES43488.1"/>
    </source>
</evidence>